<dbReference type="EMBL" id="AP024445">
    <property type="protein sequence ID" value="BCS21891.1"/>
    <property type="molecule type" value="Genomic_DNA"/>
</dbReference>
<dbReference type="GO" id="GO:0016020">
    <property type="term" value="C:membrane"/>
    <property type="evidence" value="ECO:0007669"/>
    <property type="project" value="InterPro"/>
</dbReference>
<reference evidence="3" key="2">
    <citation type="submission" date="2021-02" db="EMBL/GenBank/DDBJ databases">
        <title>Aspergillus puulaauensis MK2 genome sequence.</title>
        <authorList>
            <person name="Futagami T."/>
            <person name="Mori K."/>
            <person name="Kadooka C."/>
            <person name="Tanaka T."/>
        </authorList>
    </citation>
    <scope>NUCLEOTIDE SEQUENCE</scope>
    <source>
        <strain evidence="3">MK2</strain>
    </source>
</reference>
<name>A0A7R7XI95_9EURO</name>
<dbReference type="PROSITE" id="PS51716">
    <property type="entry name" value="G_IRG"/>
    <property type="match status" value="1"/>
</dbReference>
<keyword evidence="4" id="KW-1185">Reference proteome</keyword>
<dbReference type="OrthoDB" id="422720at2759"/>
<protein>
    <recommendedName>
        <fullName evidence="2">IRG-type G domain-containing protein</fullName>
    </recommendedName>
</protein>
<dbReference type="SUPFAM" id="SSF52540">
    <property type="entry name" value="P-loop containing nucleoside triphosphate hydrolases"/>
    <property type="match status" value="1"/>
</dbReference>
<dbReference type="GO" id="GO:0005525">
    <property type="term" value="F:GTP binding"/>
    <property type="evidence" value="ECO:0007669"/>
    <property type="project" value="InterPro"/>
</dbReference>
<accession>A0A7R7XI95</accession>
<dbReference type="PANTHER" id="PTHR14143:SF1">
    <property type="entry name" value="IRG-TYPE G DOMAIN-CONTAINING PROTEIN"/>
    <property type="match status" value="1"/>
</dbReference>
<dbReference type="InterPro" id="IPR007743">
    <property type="entry name" value="Immunity-related_GTPase-like"/>
</dbReference>
<dbReference type="AlphaFoldDB" id="A0A7R7XI95"/>
<dbReference type="InterPro" id="IPR030385">
    <property type="entry name" value="G_IRG_dom"/>
</dbReference>
<dbReference type="Proteomes" id="UP000654913">
    <property type="component" value="Chromosome 3"/>
</dbReference>
<dbReference type="GeneID" id="64971896"/>
<evidence type="ECO:0000313" key="4">
    <source>
        <dbReference type="Proteomes" id="UP000654913"/>
    </source>
</evidence>
<sequence length="421" mass="45729">MFGSGNFGGSGFGGSSFGGAGSNFGSSSFFDPGSFSSNGPNLFGSERASGQFSLFGQDYSMPRLDYTSTSSSSAWTAPILPSKQIISFPESVTNGALDTTHWQVHNRGPLVDGSRNARHNPGGLFPTIGARYDDKNGLRGEVGAQRGDLGISRSFKSNKSNWAKAVGVFAAVLLGSAGEKWWSGDPEDNKRRERIREERLEAEWPSGMHVAVVGTAGSGKSSLVNALQGVRNGAPGAAAVGTTETTREVERYLRQGTQDFYIHDVPGAETLSVPTRAYFHRYKLHLYDCILVVYSDRLGPVDLGMLAIGTDHRLSVHLVRSKSDQLINNIIDNNADGHDLTATEARQRHITTTRNEVEQVFEASDVPKDQRSFPLIVNWKRLYRLVSGGAAHQHDIDETEFLTKLNRIVICVSGILFNSEG</sequence>
<evidence type="ECO:0000256" key="1">
    <source>
        <dbReference type="ARBA" id="ARBA00005429"/>
    </source>
</evidence>
<evidence type="ECO:0000313" key="3">
    <source>
        <dbReference type="EMBL" id="BCS21891.1"/>
    </source>
</evidence>
<dbReference type="InterPro" id="IPR027417">
    <property type="entry name" value="P-loop_NTPase"/>
</dbReference>
<gene>
    <name evidence="3" type="ORF">APUU_30116S</name>
</gene>
<dbReference type="Pfam" id="PF05049">
    <property type="entry name" value="IIGP"/>
    <property type="match status" value="1"/>
</dbReference>
<organism evidence="3 4">
    <name type="scientific">Aspergillus puulaauensis</name>
    <dbReference type="NCBI Taxonomy" id="1220207"/>
    <lineage>
        <taxon>Eukaryota</taxon>
        <taxon>Fungi</taxon>
        <taxon>Dikarya</taxon>
        <taxon>Ascomycota</taxon>
        <taxon>Pezizomycotina</taxon>
        <taxon>Eurotiomycetes</taxon>
        <taxon>Eurotiomycetidae</taxon>
        <taxon>Eurotiales</taxon>
        <taxon>Aspergillaceae</taxon>
        <taxon>Aspergillus</taxon>
    </lineage>
</organism>
<reference evidence="3" key="1">
    <citation type="submission" date="2021-01" db="EMBL/GenBank/DDBJ databases">
        <authorList>
            <consortium name="Aspergillus puulaauensis MK2 genome sequencing consortium"/>
            <person name="Kazuki M."/>
            <person name="Futagami T."/>
        </authorList>
    </citation>
    <scope>NUCLEOTIDE SEQUENCE</scope>
    <source>
        <strain evidence="3">MK2</strain>
    </source>
</reference>
<dbReference type="Gene3D" id="3.40.50.300">
    <property type="entry name" value="P-loop containing nucleotide triphosphate hydrolases"/>
    <property type="match status" value="1"/>
</dbReference>
<dbReference type="PANTHER" id="PTHR14143">
    <property type="entry name" value="INTERFERON-INDUCIBLE GTPASE FAMILY MEMBER"/>
    <property type="match status" value="1"/>
</dbReference>
<dbReference type="KEGG" id="apuu:APUU_30116S"/>
<evidence type="ECO:0000259" key="2">
    <source>
        <dbReference type="PROSITE" id="PS51716"/>
    </source>
</evidence>
<dbReference type="RefSeq" id="XP_041554085.1">
    <property type="nucleotide sequence ID" value="XM_041701173.1"/>
</dbReference>
<proteinExistence type="inferred from homology"/>
<feature type="domain" description="IRG-type G" evidence="2">
    <location>
        <begin position="206"/>
        <end position="395"/>
    </location>
</feature>
<comment type="similarity">
    <text evidence="1">Belongs to the TRAFAC class dynamin-like GTPase superfamily. IRG family.</text>
</comment>